<evidence type="ECO:0000256" key="1">
    <source>
        <dbReference type="SAM" id="Coils"/>
    </source>
</evidence>
<name>A0AAD6WV20_9AGAR</name>
<keyword evidence="5" id="KW-1185">Reference proteome</keyword>
<dbReference type="CDD" id="cd14686">
    <property type="entry name" value="bZIP"/>
    <property type="match status" value="1"/>
</dbReference>
<evidence type="ECO:0000313" key="5">
    <source>
        <dbReference type="Proteomes" id="UP001218188"/>
    </source>
</evidence>
<accession>A0AAD6WV20</accession>
<comment type="caution">
    <text evidence="4">The sequence shown here is derived from an EMBL/GenBank/DDBJ whole genome shotgun (WGS) entry which is preliminary data.</text>
</comment>
<evidence type="ECO:0000313" key="4">
    <source>
        <dbReference type="EMBL" id="KAJ7026242.1"/>
    </source>
</evidence>
<sequence>MDLSKLLPGKSGVNLATGIGTLSFYLRTPDVLNIFDEQHVLCLDFCEAPKIFDLDRPPPFARSTPMNTSDSRNFSRPSPPPSHAPTAAPTKSKARTKREVHRLERQAAASARYRERHRAEVLERGRLRAAQRRAELKTQSKELREEAKQHARDASARYRARNQEELALKQRKVRKRAHIAKHGIHAYLQRHYGAPSAAPEESEPEPDDDGDGGDEHQTTSDYAMWNYNYPRDKDESKAKRRTHLDELRTHAPTSAHLDHIRPESPSSFHSFSVGVVLTRVVVAQDLDLALGVMGEDAEEGEVPFASAERPSVPIRKSLLDHSLVQHIGLERGRHNGHNREQLPTSTTPQPVWTPPMPYALRLKFPFYLKNSSYETPPRLLALIPTPLSARALATMCIPPYYPSNGHESQANHDQSSQCTYYAVWSGRVRGVYTNSWSARDQTDGFSDSQQKAFKTWHDARLWWSGMCSLHHQISCPPFEPLTFTLNPPFNTHPTSPPCTTPAGAAKIAAANAANAAPVVPPVAGPTLRAPPPHLPTLATTSGAAPIASSSRTALIASSSRTGPVPAPSPFNSATPTKQESPAKREEPASPRLTLNVPPRVAIAPNTRIQLTPTGHARAQSLHAAAVTHADAVAAATRAQAELARLEAAAAAARREAAARLQEVERAASVAHQGAAQHGADVDVTPRRESAAPSSQATRVPSLEVPLATPEPPAPAAPNVNAPSVLITPGHGDDAPAPAPAPATDDDNDEPVWQYGVRGVGVFFSTYEAVRAMARRLGIFDESRILVSNNPGKLQAWMTGVPFVGL</sequence>
<feature type="region of interest" description="Disordered" evidence="2">
    <location>
        <begin position="668"/>
        <end position="751"/>
    </location>
</feature>
<feature type="domain" description="Ribonuclease H1 N-terminal" evidence="3">
    <location>
        <begin position="420"/>
        <end position="462"/>
    </location>
</feature>
<feature type="region of interest" description="Disordered" evidence="2">
    <location>
        <begin position="132"/>
        <end position="160"/>
    </location>
</feature>
<reference evidence="4" key="1">
    <citation type="submission" date="2023-03" db="EMBL/GenBank/DDBJ databases">
        <title>Massive genome expansion in bonnet fungi (Mycena s.s.) driven by repeated elements and novel gene families across ecological guilds.</title>
        <authorList>
            <consortium name="Lawrence Berkeley National Laboratory"/>
            <person name="Harder C.B."/>
            <person name="Miyauchi S."/>
            <person name="Viragh M."/>
            <person name="Kuo A."/>
            <person name="Thoen E."/>
            <person name="Andreopoulos B."/>
            <person name="Lu D."/>
            <person name="Skrede I."/>
            <person name="Drula E."/>
            <person name="Henrissat B."/>
            <person name="Morin E."/>
            <person name="Kohler A."/>
            <person name="Barry K."/>
            <person name="LaButti K."/>
            <person name="Morin E."/>
            <person name="Salamov A."/>
            <person name="Lipzen A."/>
            <person name="Mereny Z."/>
            <person name="Hegedus B."/>
            <person name="Baldrian P."/>
            <person name="Stursova M."/>
            <person name="Weitz H."/>
            <person name="Taylor A."/>
            <person name="Grigoriev I.V."/>
            <person name="Nagy L.G."/>
            <person name="Martin F."/>
            <person name="Kauserud H."/>
        </authorList>
    </citation>
    <scope>NUCLEOTIDE SEQUENCE</scope>
    <source>
        <strain evidence="4">CBHHK200</strain>
    </source>
</reference>
<dbReference type="AlphaFoldDB" id="A0AAD6WV20"/>
<feature type="compositionally biased region" description="Acidic residues" evidence="2">
    <location>
        <begin position="200"/>
        <end position="212"/>
    </location>
</feature>
<protein>
    <recommendedName>
        <fullName evidence="3">Ribonuclease H1 N-terminal domain-containing protein</fullName>
    </recommendedName>
</protein>
<feature type="compositionally biased region" description="Basic and acidic residues" evidence="2">
    <location>
        <begin position="230"/>
        <end position="240"/>
    </location>
</feature>
<evidence type="ECO:0000256" key="2">
    <source>
        <dbReference type="SAM" id="MobiDB-lite"/>
    </source>
</evidence>
<keyword evidence="1" id="KW-0175">Coiled coil</keyword>
<feature type="region of interest" description="Disordered" evidence="2">
    <location>
        <begin position="523"/>
        <end position="596"/>
    </location>
</feature>
<feature type="region of interest" description="Disordered" evidence="2">
    <location>
        <begin position="56"/>
        <end position="117"/>
    </location>
</feature>
<dbReference type="EMBL" id="JARJCM010000142">
    <property type="protein sequence ID" value="KAJ7026242.1"/>
    <property type="molecule type" value="Genomic_DNA"/>
</dbReference>
<dbReference type="InterPro" id="IPR011320">
    <property type="entry name" value="RNase_H1_N"/>
</dbReference>
<organism evidence="4 5">
    <name type="scientific">Mycena alexandri</name>
    <dbReference type="NCBI Taxonomy" id="1745969"/>
    <lineage>
        <taxon>Eukaryota</taxon>
        <taxon>Fungi</taxon>
        <taxon>Dikarya</taxon>
        <taxon>Basidiomycota</taxon>
        <taxon>Agaricomycotina</taxon>
        <taxon>Agaricomycetes</taxon>
        <taxon>Agaricomycetidae</taxon>
        <taxon>Agaricales</taxon>
        <taxon>Marasmiineae</taxon>
        <taxon>Mycenaceae</taxon>
        <taxon>Mycena</taxon>
    </lineage>
</organism>
<feature type="compositionally biased region" description="Polar residues" evidence="2">
    <location>
        <begin position="569"/>
        <end position="579"/>
    </location>
</feature>
<feature type="compositionally biased region" description="Low complexity" evidence="2">
    <location>
        <begin position="535"/>
        <end position="561"/>
    </location>
</feature>
<dbReference type="SUPFAM" id="SSF55658">
    <property type="entry name" value="L9 N-domain-like"/>
    <property type="match status" value="1"/>
</dbReference>
<proteinExistence type="predicted"/>
<dbReference type="InterPro" id="IPR037056">
    <property type="entry name" value="RNase_H1_N_sf"/>
</dbReference>
<feature type="coiled-coil region" evidence="1">
    <location>
        <begin position="628"/>
        <end position="662"/>
    </location>
</feature>
<dbReference type="Gene3D" id="3.40.970.10">
    <property type="entry name" value="Ribonuclease H1, N-terminal domain"/>
    <property type="match status" value="1"/>
</dbReference>
<feature type="compositionally biased region" description="Basic and acidic residues" evidence="2">
    <location>
        <begin position="679"/>
        <end position="689"/>
    </location>
</feature>
<feature type="region of interest" description="Disordered" evidence="2">
    <location>
        <begin position="192"/>
        <end position="240"/>
    </location>
</feature>
<gene>
    <name evidence="4" type="ORF">C8F04DRAFT_1190786</name>
</gene>
<dbReference type="Pfam" id="PF01693">
    <property type="entry name" value="Cauli_VI"/>
    <property type="match status" value="1"/>
</dbReference>
<evidence type="ECO:0000259" key="3">
    <source>
        <dbReference type="Pfam" id="PF01693"/>
    </source>
</evidence>
<dbReference type="Proteomes" id="UP001218188">
    <property type="component" value="Unassembled WGS sequence"/>
</dbReference>
<dbReference type="InterPro" id="IPR009027">
    <property type="entry name" value="Ribosomal_bL9/RNase_H1_N"/>
</dbReference>
<feature type="compositionally biased region" description="Pro residues" evidence="2">
    <location>
        <begin position="523"/>
        <end position="534"/>
    </location>
</feature>